<feature type="compositionally biased region" description="Low complexity" evidence="1">
    <location>
        <begin position="389"/>
        <end position="408"/>
    </location>
</feature>
<keyword evidence="3" id="KW-1185">Reference proteome</keyword>
<evidence type="ECO:0008006" key="4">
    <source>
        <dbReference type="Google" id="ProtNLM"/>
    </source>
</evidence>
<dbReference type="Proteomes" id="UP000027265">
    <property type="component" value="Unassembled WGS sequence"/>
</dbReference>
<gene>
    <name evidence="2" type="ORF">JAAARDRAFT_413817</name>
</gene>
<evidence type="ECO:0000313" key="2">
    <source>
        <dbReference type="EMBL" id="KDQ54178.1"/>
    </source>
</evidence>
<evidence type="ECO:0000313" key="3">
    <source>
        <dbReference type="Proteomes" id="UP000027265"/>
    </source>
</evidence>
<protein>
    <recommendedName>
        <fullName evidence="4">Copper-fist domain-containing protein</fullName>
    </recommendedName>
</protein>
<name>A0A067PGY4_9AGAM</name>
<dbReference type="OrthoDB" id="5600085at2759"/>
<proteinExistence type="predicted"/>
<dbReference type="HOGENOM" id="CLU_581485_0_0_1"/>
<feature type="region of interest" description="Disordered" evidence="1">
    <location>
        <begin position="1"/>
        <end position="69"/>
    </location>
</feature>
<feature type="region of interest" description="Disordered" evidence="1">
    <location>
        <begin position="335"/>
        <end position="369"/>
    </location>
</feature>
<feature type="region of interest" description="Disordered" evidence="1">
    <location>
        <begin position="383"/>
        <end position="416"/>
    </location>
</feature>
<reference evidence="3" key="1">
    <citation type="journal article" date="2014" name="Proc. Natl. Acad. Sci. U.S.A.">
        <title>Extensive sampling of basidiomycete genomes demonstrates inadequacy of the white-rot/brown-rot paradigm for wood decay fungi.</title>
        <authorList>
            <person name="Riley R."/>
            <person name="Salamov A.A."/>
            <person name="Brown D.W."/>
            <person name="Nagy L.G."/>
            <person name="Floudas D."/>
            <person name="Held B.W."/>
            <person name="Levasseur A."/>
            <person name="Lombard V."/>
            <person name="Morin E."/>
            <person name="Otillar R."/>
            <person name="Lindquist E.A."/>
            <person name="Sun H."/>
            <person name="LaButti K.M."/>
            <person name="Schmutz J."/>
            <person name="Jabbour D."/>
            <person name="Luo H."/>
            <person name="Baker S.E."/>
            <person name="Pisabarro A.G."/>
            <person name="Walton J.D."/>
            <person name="Blanchette R.A."/>
            <person name="Henrissat B."/>
            <person name="Martin F."/>
            <person name="Cullen D."/>
            <person name="Hibbett D.S."/>
            <person name="Grigoriev I.V."/>
        </authorList>
    </citation>
    <scope>NUCLEOTIDE SEQUENCE [LARGE SCALE GENOMIC DNA]</scope>
    <source>
        <strain evidence="3">MUCL 33604</strain>
    </source>
</reference>
<dbReference type="AlphaFoldDB" id="A0A067PGY4"/>
<dbReference type="InParanoid" id="A0A067PGY4"/>
<sequence length="470" mass="49873">MSRRPSDGSNPDLTALRASAQRGIDGRNQPHLRPVLPKPSSGHVSPGGSGHSPTSHAASAPRHSPHHGSMFYSPYGRAYEHAHAVDPSMEALSDRVVSRPDANVIPPDLYRIFADAASTSVPQHFSQQSFQPTVASWSQNQLGNKSEESFPLCNCGPSCACPGCIEHRGLSAASPSQCANPDSCQACLSCSITALTATSQTPSPHDPVMPAFDVSQMNQTIDEWMSQLPDFAMQASDTQNPMPPSGDMDPAIVQAYLASWNNNYYLPPASGDAASTPSSESPSHSCGGGCKCAVGQCACVGECCGCRDRCECEHEEALGRNSLTFAVSGERAPYCNGKHSSRRGSSSSIPEDDRPALAMNMIPGNHSEERVIRSPSTIYAYRDLEPRQSLSRASSTSSRSSQPSSHESIGSVDDLHIPRRPTFAAAAASSSSLPVMRPCCSSGVVSPTAMASITQMGTFKPRTPPEFYLS</sequence>
<evidence type="ECO:0000256" key="1">
    <source>
        <dbReference type="SAM" id="MobiDB-lite"/>
    </source>
</evidence>
<dbReference type="EMBL" id="KL197730">
    <property type="protein sequence ID" value="KDQ54178.1"/>
    <property type="molecule type" value="Genomic_DNA"/>
</dbReference>
<organism evidence="2 3">
    <name type="scientific">Jaapia argillacea MUCL 33604</name>
    <dbReference type="NCBI Taxonomy" id="933084"/>
    <lineage>
        <taxon>Eukaryota</taxon>
        <taxon>Fungi</taxon>
        <taxon>Dikarya</taxon>
        <taxon>Basidiomycota</taxon>
        <taxon>Agaricomycotina</taxon>
        <taxon>Agaricomycetes</taxon>
        <taxon>Agaricomycetidae</taxon>
        <taxon>Jaapiales</taxon>
        <taxon>Jaapiaceae</taxon>
        <taxon>Jaapia</taxon>
    </lineage>
</organism>
<dbReference type="STRING" id="933084.A0A067PGY4"/>
<feature type="compositionally biased region" description="Low complexity" evidence="1">
    <location>
        <begin position="51"/>
        <end position="62"/>
    </location>
</feature>
<accession>A0A067PGY4</accession>